<dbReference type="SUPFAM" id="SSF82171">
    <property type="entry name" value="DPP6 N-terminal domain-like"/>
    <property type="match status" value="1"/>
</dbReference>
<evidence type="ECO:0000313" key="5">
    <source>
        <dbReference type="Proteomes" id="UP000045039"/>
    </source>
</evidence>
<protein>
    <submittedName>
        <fullName evidence="3">Prolyl oligopeptidase family serine peptidase</fullName>
    </submittedName>
    <submittedName>
        <fullName evidence="2">Prolyl tripeptidyl peptidase</fullName>
        <ecNumber evidence="2">3.4.14.12</ecNumber>
    </submittedName>
    <submittedName>
        <fullName evidence="4">S9 family peptidase</fullName>
    </submittedName>
</protein>
<dbReference type="MEROPS" id="S09.074"/>
<evidence type="ECO:0000313" key="6">
    <source>
        <dbReference type="Proteomes" id="UP000194857"/>
    </source>
</evidence>
<reference evidence="2" key="1">
    <citation type="submission" date="2015-06" db="EMBL/GenBank/DDBJ databases">
        <authorList>
            <person name="Radhakrishnan R."/>
            <person name="Underwood A."/>
            <person name="Al-Shahib A."/>
        </authorList>
    </citation>
    <scope>NUCLEOTIDE SEQUENCE</scope>
    <source>
        <strain evidence="2">P19_London_7_VIM_2_05_10</strain>
    </source>
</reference>
<dbReference type="Gene3D" id="3.40.50.1820">
    <property type="entry name" value="alpha/beta hydrolase"/>
    <property type="match status" value="1"/>
</dbReference>
<name>A0A0D6HUF0_PSEAI</name>
<sequence>MVDYGDWPSDWSAERAVAAGRDFSELKAAHGGLAWVEFDPASARSRLYLWRDGVLEEPTAPDGSVRSRVYEYGGGACCVTLDGLAWVDETDQQVRRWRAGRAAQVLGGGAQCRYGDLAYVDAWDALLAVEESHGPTGVVHRIVRLDADGARRVLVEGADFYAAPRAAGQGRRLAWIEWDRPHQPWTETRLGLAENGRTRCLAGAGGGESIQQPRFDPAGRLHWLSDRDGWWRPCAEVALAGRFADADHAGAPWQLGACSYLPLGEGRLLLSRVEAGGGQLFLREADGSERRLAADWNRFAGLAADARAFYCIAAAAGRLPALLAIHRDELRVEVLRGGERPLAEDDLSHPQAFVYGLGNGENGHGFFYPPRNARRRVDPRRPPPLLVWLHGGPTSMHSPAFDAGLQFWTQRGFAVAALNYRGSSGYGRAYRQRLRGQWGRLELRDIEAALAQLDAEGRIDRARVFVRGASAGGYSALRALACLDGLRGGASLYGVSDPLALARCTHKFEGDYLDWLIGDPLRQRRRYLVRSPVLQVGRIRAPVVFFQGGLDAVVVPEQTEAMVAGLRRSGVRVECHRYPQERHGFRQPANRAHALLAEWRFYLGLLED</sequence>
<feature type="domain" description="Peptidase S9 prolyl oligopeptidase catalytic" evidence="1">
    <location>
        <begin position="400"/>
        <end position="606"/>
    </location>
</feature>
<dbReference type="EC" id="3.4.14.12" evidence="2"/>
<dbReference type="Proteomes" id="UP000644192">
    <property type="component" value="Unassembled WGS sequence"/>
</dbReference>
<dbReference type="PANTHER" id="PTHR43056">
    <property type="entry name" value="PEPTIDASE S9 PROLYL OLIGOPEPTIDASE"/>
    <property type="match status" value="1"/>
</dbReference>
<dbReference type="GO" id="GO:0006508">
    <property type="term" value="P:proteolysis"/>
    <property type="evidence" value="ECO:0007669"/>
    <property type="project" value="InterPro"/>
</dbReference>
<evidence type="ECO:0000313" key="3">
    <source>
        <dbReference type="EMBL" id="MZZ15328.1"/>
    </source>
</evidence>
<dbReference type="GO" id="GO:0008236">
    <property type="term" value="F:serine-type peptidase activity"/>
    <property type="evidence" value="ECO:0007669"/>
    <property type="project" value="InterPro"/>
</dbReference>
<dbReference type="RefSeq" id="WP_003121719.1">
    <property type="nucleotide sequence ID" value="NZ_BAABSN010000014.1"/>
</dbReference>
<dbReference type="AlphaFoldDB" id="A0A0D6HUF0"/>
<dbReference type="PANTHER" id="PTHR43056:SF5">
    <property type="entry name" value="PEPTIDASE S9 PROLYL OLIGOPEPTIDASE CATALYTIC DOMAIN-CONTAINING PROTEIN"/>
    <property type="match status" value="1"/>
</dbReference>
<accession>A0A0D6HUF0</accession>
<reference evidence="3" key="4">
    <citation type="submission" date="2020-01" db="EMBL/GenBank/DDBJ databases">
        <title>Bacteria Cultured from War Wounds Associated with the Conflict in Eastern Ukraine.</title>
        <authorList>
            <person name="Snesrud E."/>
            <person name="Galac M.R."/>
            <person name="Mc Gann P."/>
            <person name="Valentine K."/>
            <person name="Viacheslav K."/>
        </authorList>
    </citation>
    <scope>NUCLEOTIDE SEQUENCE</scope>
    <source>
        <strain evidence="3">VNMU148</strain>
    </source>
</reference>
<dbReference type="Proteomes" id="UP000194857">
    <property type="component" value="Unassembled WGS sequence"/>
</dbReference>
<reference evidence="5" key="2">
    <citation type="submission" date="2015-06" db="EMBL/GenBank/DDBJ databases">
        <authorList>
            <person name="Radhakrishnan Rajesh"/>
            <person name="Underwood Anthony"/>
            <person name="Al-Shahib Ali"/>
        </authorList>
    </citation>
    <scope>NUCLEOTIDE SEQUENCE [LARGE SCALE GENOMIC DNA]</scope>
    <source>
        <strain evidence="5">P19_London_7_VIM_2_05_10</strain>
    </source>
</reference>
<evidence type="ECO:0000259" key="1">
    <source>
        <dbReference type="Pfam" id="PF00326"/>
    </source>
</evidence>
<evidence type="ECO:0000313" key="2">
    <source>
        <dbReference type="EMBL" id="CRP58503.1"/>
    </source>
</evidence>
<organism evidence="2 5">
    <name type="scientific">Pseudomonas aeruginosa</name>
    <dbReference type="NCBI Taxonomy" id="287"/>
    <lineage>
        <taxon>Bacteria</taxon>
        <taxon>Pseudomonadati</taxon>
        <taxon>Pseudomonadota</taxon>
        <taxon>Gammaproteobacteria</taxon>
        <taxon>Pseudomonadales</taxon>
        <taxon>Pseudomonadaceae</taxon>
        <taxon>Pseudomonas</taxon>
    </lineage>
</organism>
<proteinExistence type="predicted"/>
<dbReference type="Proteomes" id="UP000045039">
    <property type="component" value="Unassembled WGS sequence"/>
</dbReference>
<dbReference type="EMBL" id="WXZT01000017">
    <property type="protein sequence ID" value="MZZ15328.1"/>
    <property type="molecule type" value="Genomic_DNA"/>
</dbReference>
<dbReference type="InterPro" id="IPR029058">
    <property type="entry name" value="AB_hydrolase_fold"/>
</dbReference>
<reference evidence="4 6" key="3">
    <citation type="submission" date="2017-05" db="EMBL/GenBank/DDBJ databases">
        <authorList>
            <person name="Song R."/>
            <person name="Chenine A.L."/>
            <person name="Ruprecht R.M."/>
        </authorList>
    </citation>
    <scope>NUCLEOTIDE SEQUENCE [LARGE SCALE GENOMIC DNA]</scope>
    <source>
        <strain evidence="4 6">S567_C10_BS</strain>
    </source>
</reference>
<evidence type="ECO:0000313" key="4">
    <source>
        <dbReference type="EMBL" id="OTI55102.1"/>
    </source>
</evidence>
<gene>
    <name evidence="2" type="primary">ptpA</name>
    <name evidence="4" type="ORF">CAZ10_35230</name>
    <name evidence="3" type="ORF">GUL26_24030</name>
    <name evidence="2" type="ORF">PAERUG_P19_London_7_VIM_2_05_10_04916</name>
</gene>
<dbReference type="EMBL" id="NFFZ01000033">
    <property type="protein sequence ID" value="OTI55102.1"/>
    <property type="molecule type" value="Genomic_DNA"/>
</dbReference>
<dbReference type="SUPFAM" id="SSF53474">
    <property type="entry name" value="alpha/beta-Hydrolases"/>
    <property type="match status" value="1"/>
</dbReference>
<dbReference type="InterPro" id="IPR001375">
    <property type="entry name" value="Peptidase_S9_cat"/>
</dbReference>
<dbReference type="EMBL" id="CVVU01000230">
    <property type="protein sequence ID" value="CRP58503.1"/>
    <property type="molecule type" value="Genomic_DNA"/>
</dbReference>
<dbReference type="InterPro" id="IPR050585">
    <property type="entry name" value="Xaa-Pro_dipeptidyl-ppase/CocE"/>
</dbReference>
<comment type="caution">
    <text evidence="2">The sequence shown here is derived from an EMBL/GenBank/DDBJ whole genome shotgun (WGS) entry which is preliminary data.</text>
</comment>
<keyword evidence="2" id="KW-0378">Hydrolase</keyword>
<dbReference type="Pfam" id="PF00326">
    <property type="entry name" value="Peptidase_S9"/>
    <property type="match status" value="1"/>
</dbReference>